<organism evidence="5">
    <name type="scientific">marine metagenome</name>
    <dbReference type="NCBI Taxonomy" id="408172"/>
    <lineage>
        <taxon>unclassified sequences</taxon>
        <taxon>metagenomes</taxon>
        <taxon>ecological metagenomes</taxon>
    </lineage>
</organism>
<dbReference type="InterPro" id="IPR016040">
    <property type="entry name" value="NAD(P)-bd_dom"/>
</dbReference>
<dbReference type="AlphaFoldDB" id="A0A383BJ35"/>
<feature type="domain" description="NAD(P)-binding" evidence="4">
    <location>
        <begin position="4"/>
        <end position="231"/>
    </location>
</feature>
<proteinExistence type="predicted"/>
<protein>
    <recommendedName>
        <fullName evidence="4">NAD(P)-binding domain-containing protein</fullName>
    </recommendedName>
</protein>
<evidence type="ECO:0000256" key="2">
    <source>
        <dbReference type="ARBA" id="ARBA00023027"/>
    </source>
</evidence>
<evidence type="ECO:0000313" key="5">
    <source>
        <dbReference type="EMBL" id="SVE19428.1"/>
    </source>
</evidence>
<evidence type="ECO:0000256" key="3">
    <source>
        <dbReference type="ARBA" id="ARBA00023239"/>
    </source>
</evidence>
<dbReference type="EMBL" id="UINC01200506">
    <property type="protein sequence ID" value="SVE19428.1"/>
    <property type="molecule type" value="Genomic_DNA"/>
</dbReference>
<keyword evidence="2" id="KW-0520">NAD</keyword>
<dbReference type="PANTHER" id="PTHR43000">
    <property type="entry name" value="DTDP-D-GLUCOSE 4,6-DEHYDRATASE-RELATED"/>
    <property type="match status" value="1"/>
</dbReference>
<keyword evidence="3" id="KW-0456">Lyase</keyword>
<reference evidence="5" key="1">
    <citation type="submission" date="2018-05" db="EMBL/GenBank/DDBJ databases">
        <authorList>
            <person name="Lanie J.A."/>
            <person name="Ng W.-L."/>
            <person name="Kazmierczak K.M."/>
            <person name="Andrzejewski T.M."/>
            <person name="Davidsen T.M."/>
            <person name="Wayne K.J."/>
            <person name="Tettelin H."/>
            <person name="Glass J.I."/>
            <person name="Rusch D."/>
            <person name="Podicherti R."/>
            <person name="Tsui H.-C.T."/>
            <person name="Winkler M.E."/>
        </authorList>
    </citation>
    <scope>NUCLEOTIDE SEQUENCE</scope>
</reference>
<name>A0A383BJ35_9ZZZZ</name>
<evidence type="ECO:0000256" key="1">
    <source>
        <dbReference type="ARBA" id="ARBA00001911"/>
    </source>
</evidence>
<evidence type="ECO:0000259" key="4">
    <source>
        <dbReference type="Pfam" id="PF16363"/>
    </source>
</evidence>
<sequence length="241" mass="26988">MTYAGNTNNLNGIDKTRYRFVEGDICNPKLVKNLFENENPAALVHFAAESHVDRSIDGPAEFVQTNIVGTLNLLEQSREYLNKEKKSDFKFLHVSTDEVYGNLGDEGKFLESTPYDPSSPYSASKAGSDHLARAWHRTYGLPVLITNCSNNYGAYQFPEKLIPLMIINCLERKPLPIYGEGKNIRDWLFVMDHCKAIHTVLINGTPGETYNIGGDNEIQNIDVVKTVCTILDEIKPMGDGK</sequence>
<dbReference type="GO" id="GO:0008460">
    <property type="term" value="F:dTDP-glucose 4,6-dehydratase activity"/>
    <property type="evidence" value="ECO:0007669"/>
    <property type="project" value="InterPro"/>
</dbReference>
<accession>A0A383BJ35</accession>
<dbReference type="InterPro" id="IPR005888">
    <property type="entry name" value="dTDP_Gluc_deHydtase"/>
</dbReference>
<dbReference type="InterPro" id="IPR036291">
    <property type="entry name" value="NAD(P)-bd_dom_sf"/>
</dbReference>
<feature type="non-terminal residue" evidence="5">
    <location>
        <position position="241"/>
    </location>
</feature>
<dbReference type="Pfam" id="PF16363">
    <property type="entry name" value="GDP_Man_Dehyd"/>
    <property type="match status" value="1"/>
</dbReference>
<dbReference type="SUPFAM" id="SSF51735">
    <property type="entry name" value="NAD(P)-binding Rossmann-fold domains"/>
    <property type="match status" value="1"/>
</dbReference>
<dbReference type="CDD" id="cd05246">
    <property type="entry name" value="dTDP_GD_SDR_e"/>
    <property type="match status" value="1"/>
</dbReference>
<gene>
    <name evidence="5" type="ORF">METZ01_LOCUS472282</name>
</gene>
<comment type="cofactor">
    <cofactor evidence="1">
        <name>NAD(+)</name>
        <dbReference type="ChEBI" id="CHEBI:57540"/>
    </cofactor>
</comment>
<dbReference type="Gene3D" id="3.40.50.720">
    <property type="entry name" value="NAD(P)-binding Rossmann-like Domain"/>
    <property type="match status" value="1"/>
</dbReference>
<dbReference type="GO" id="GO:0009225">
    <property type="term" value="P:nucleotide-sugar metabolic process"/>
    <property type="evidence" value="ECO:0007669"/>
    <property type="project" value="InterPro"/>
</dbReference>